<reference evidence="1 2" key="1">
    <citation type="submission" date="2024-01" db="EMBL/GenBank/DDBJ databases">
        <title>Genomic insights into the taxonomy and metabolism of the cyanobacterium Pannus brasiliensis CCIBt3594.</title>
        <authorList>
            <person name="Machado M."/>
            <person name="Botero N.B."/>
            <person name="Andreote A.P.D."/>
            <person name="Feitosa A.M.T."/>
            <person name="Popin R."/>
            <person name="Sivonen K."/>
            <person name="Fiore M.F."/>
        </authorList>
    </citation>
    <scope>NUCLEOTIDE SEQUENCE [LARGE SCALE GENOMIC DNA]</scope>
    <source>
        <strain evidence="1 2">CCIBt3594</strain>
    </source>
</reference>
<dbReference type="RefSeq" id="WP_332864784.1">
    <property type="nucleotide sequence ID" value="NZ_JBAFSM010000014.1"/>
</dbReference>
<accession>A0AAW9QV41</accession>
<organism evidence="1 2">
    <name type="scientific">Pannus brasiliensis CCIBt3594</name>
    <dbReference type="NCBI Taxonomy" id="1427578"/>
    <lineage>
        <taxon>Bacteria</taxon>
        <taxon>Bacillati</taxon>
        <taxon>Cyanobacteriota</taxon>
        <taxon>Cyanophyceae</taxon>
        <taxon>Oscillatoriophycideae</taxon>
        <taxon>Chroococcales</taxon>
        <taxon>Microcystaceae</taxon>
        <taxon>Pannus</taxon>
    </lineage>
</organism>
<comment type="caution">
    <text evidence="1">The sequence shown here is derived from an EMBL/GenBank/DDBJ whole genome shotgun (WGS) entry which is preliminary data.</text>
</comment>
<protein>
    <submittedName>
        <fullName evidence="1">Uncharacterized protein</fullName>
    </submittedName>
</protein>
<gene>
    <name evidence="1" type="ORF">V0288_09245</name>
</gene>
<name>A0AAW9QV41_9CHRO</name>
<proteinExistence type="predicted"/>
<evidence type="ECO:0000313" key="2">
    <source>
        <dbReference type="Proteomes" id="UP001328733"/>
    </source>
</evidence>
<keyword evidence="2" id="KW-1185">Reference proteome</keyword>
<dbReference type="Proteomes" id="UP001328733">
    <property type="component" value="Unassembled WGS sequence"/>
</dbReference>
<dbReference type="EMBL" id="JBAFSM010000014">
    <property type="protein sequence ID" value="MEG3437303.1"/>
    <property type="molecule type" value="Genomic_DNA"/>
</dbReference>
<evidence type="ECO:0000313" key="1">
    <source>
        <dbReference type="EMBL" id="MEG3437303.1"/>
    </source>
</evidence>
<sequence>MSYRVYTFVMTENSAFSKALDYFLEQFSEEGVTFQQAKIGNYPDALAYDIADNLHDQMKYENIFGKDDGK</sequence>
<dbReference type="AlphaFoldDB" id="A0AAW9QV41"/>